<gene>
    <name evidence="2" type="ORF">AWB68_03628</name>
</gene>
<feature type="compositionally biased region" description="Low complexity" evidence="1">
    <location>
        <begin position="15"/>
        <end position="45"/>
    </location>
</feature>
<dbReference type="EMBL" id="FCON02000037">
    <property type="protein sequence ID" value="SAL65511.1"/>
    <property type="molecule type" value="Genomic_DNA"/>
</dbReference>
<dbReference type="Proteomes" id="UP000054770">
    <property type="component" value="Unassembled WGS sequence"/>
</dbReference>
<evidence type="ECO:0000256" key="1">
    <source>
        <dbReference type="SAM" id="MobiDB-lite"/>
    </source>
</evidence>
<protein>
    <submittedName>
        <fullName evidence="2">Uncharacterized protein</fullName>
    </submittedName>
</protein>
<dbReference type="AlphaFoldDB" id="A0A158JAW2"/>
<evidence type="ECO:0000313" key="2">
    <source>
        <dbReference type="EMBL" id="SAL65511.1"/>
    </source>
</evidence>
<reference evidence="2" key="1">
    <citation type="submission" date="2016-01" db="EMBL/GenBank/DDBJ databases">
        <authorList>
            <person name="Peeters C."/>
        </authorList>
    </citation>
    <scope>NUCLEOTIDE SEQUENCE [LARGE SCALE GENOMIC DNA]</scope>
    <source>
        <strain evidence="2">LMG 22940</strain>
    </source>
</reference>
<name>A0A158JAW2_9BURK</name>
<keyword evidence="3" id="KW-1185">Reference proteome</keyword>
<evidence type="ECO:0000313" key="3">
    <source>
        <dbReference type="Proteomes" id="UP000054770"/>
    </source>
</evidence>
<organism evidence="2 3">
    <name type="scientific">Caballeronia choica</name>
    <dbReference type="NCBI Taxonomy" id="326476"/>
    <lineage>
        <taxon>Bacteria</taxon>
        <taxon>Pseudomonadati</taxon>
        <taxon>Pseudomonadota</taxon>
        <taxon>Betaproteobacteria</taxon>
        <taxon>Burkholderiales</taxon>
        <taxon>Burkholderiaceae</taxon>
        <taxon>Caballeronia</taxon>
    </lineage>
</organism>
<feature type="region of interest" description="Disordered" evidence="1">
    <location>
        <begin position="1"/>
        <end position="51"/>
    </location>
</feature>
<accession>A0A158JAW2</accession>
<proteinExistence type="predicted"/>
<dbReference type="RefSeq" id="WP_125482963.1">
    <property type="nucleotide sequence ID" value="NZ_FCON02000037.1"/>
</dbReference>
<comment type="caution">
    <text evidence="2">The sequence shown here is derived from an EMBL/GenBank/DDBJ whole genome shotgun (WGS) entry which is preliminary data.</text>
</comment>
<sequence length="268" mass="29189">MSSLPPKPFKPPPGSFSYGAPAAAARTPTPSSTSAMGLTVTTVTTPAPEERKRLPRKEIVGFDGKKIKGSLTAESTELWNLSKGRRYDSFVGVTSLINGQFHLYPVFTQIKGDPANYKTIWQESGALKTVPIAEVEGVYGKKAIILPDMERARMDGLAHQSACVKAGLREEEVVGWSIKGNAAVGGTIRFVSGRNLDKFVPRSPKGAEKAEKANKESRDLPETWALWVAETLSDELNLRPDTTGVFSKKIKIERVGEEKSSKKVGFRV</sequence>
<feature type="compositionally biased region" description="Pro residues" evidence="1">
    <location>
        <begin position="1"/>
        <end position="14"/>
    </location>
</feature>